<accession>A0A1G2EY84</accession>
<dbReference type="AlphaFoldDB" id="A0A1G2EY84"/>
<gene>
    <name evidence="1" type="ORF">A3J00_04010</name>
</gene>
<sequence length="152" mass="17069">MPKQFLLYLAGPITGVSYGESTDWREYVSKKLPPHIKGVSPMRGKKYLSQERKIADSYEKEPLSCQKGITCRDRMDVMRADAIIVNFLGAKKVSIGSIMEIAWADAWRKPIIIVMEMDNVHNHSMVREVSGFIVATLDEAIEIATAVLSPEL</sequence>
<dbReference type="Proteomes" id="UP000178428">
    <property type="component" value="Unassembled WGS sequence"/>
</dbReference>
<evidence type="ECO:0008006" key="3">
    <source>
        <dbReference type="Google" id="ProtNLM"/>
    </source>
</evidence>
<organism evidence="1 2">
    <name type="scientific">Candidatus Niyogibacteria bacterium RIFCSPLOWO2_02_FULL_45_13</name>
    <dbReference type="NCBI Taxonomy" id="1801725"/>
    <lineage>
        <taxon>Bacteria</taxon>
        <taxon>Candidatus Niyogiibacteriota</taxon>
    </lineage>
</organism>
<comment type="caution">
    <text evidence="1">The sequence shown here is derived from an EMBL/GenBank/DDBJ whole genome shotgun (WGS) entry which is preliminary data.</text>
</comment>
<dbReference type="Gene3D" id="3.40.50.450">
    <property type="match status" value="1"/>
</dbReference>
<name>A0A1G2EY84_9BACT</name>
<reference evidence="1 2" key="1">
    <citation type="journal article" date="2016" name="Nat. Commun.">
        <title>Thousands of microbial genomes shed light on interconnected biogeochemical processes in an aquifer system.</title>
        <authorList>
            <person name="Anantharaman K."/>
            <person name="Brown C.T."/>
            <person name="Hug L.A."/>
            <person name="Sharon I."/>
            <person name="Castelle C.J."/>
            <person name="Probst A.J."/>
            <person name="Thomas B.C."/>
            <person name="Singh A."/>
            <person name="Wilkins M.J."/>
            <person name="Karaoz U."/>
            <person name="Brodie E.L."/>
            <person name="Williams K.H."/>
            <person name="Hubbard S.S."/>
            <person name="Banfield J.F."/>
        </authorList>
    </citation>
    <scope>NUCLEOTIDE SEQUENCE [LARGE SCALE GENOMIC DNA]</scope>
</reference>
<dbReference type="EMBL" id="MHMR01000015">
    <property type="protein sequence ID" value="OGZ30776.1"/>
    <property type="molecule type" value="Genomic_DNA"/>
</dbReference>
<proteinExistence type="predicted"/>
<dbReference type="SUPFAM" id="SSF52309">
    <property type="entry name" value="N-(deoxy)ribosyltransferase-like"/>
    <property type="match status" value="1"/>
</dbReference>
<evidence type="ECO:0000313" key="2">
    <source>
        <dbReference type="Proteomes" id="UP000178428"/>
    </source>
</evidence>
<protein>
    <recommendedName>
        <fullName evidence="3">Nucleoside 2-deoxyribosyltransferase</fullName>
    </recommendedName>
</protein>
<evidence type="ECO:0000313" key="1">
    <source>
        <dbReference type="EMBL" id="OGZ30776.1"/>
    </source>
</evidence>